<dbReference type="AlphaFoldDB" id="Q7X336"/>
<keyword evidence="1 4" id="KW-0808">Transferase</keyword>
<keyword evidence="2" id="KW-0548">Nucleotidyltransferase</keyword>
<name>Q7X336_9BACT</name>
<dbReference type="InterPro" id="IPR005835">
    <property type="entry name" value="NTP_transferase_dom"/>
</dbReference>
<dbReference type="SUPFAM" id="SSF53448">
    <property type="entry name" value="Nucleotide-diphospho-sugar transferases"/>
    <property type="match status" value="1"/>
</dbReference>
<evidence type="ECO:0000256" key="1">
    <source>
        <dbReference type="ARBA" id="ARBA00022679"/>
    </source>
</evidence>
<dbReference type="Pfam" id="PF00483">
    <property type="entry name" value="NTP_transferase"/>
    <property type="match status" value="1"/>
</dbReference>
<proteinExistence type="predicted"/>
<dbReference type="InterPro" id="IPR029044">
    <property type="entry name" value="Nucleotide-diphossugar_trans"/>
</dbReference>
<evidence type="ECO:0000259" key="3">
    <source>
        <dbReference type="Pfam" id="PF00483"/>
    </source>
</evidence>
<evidence type="ECO:0000313" key="4">
    <source>
        <dbReference type="EMBL" id="AAP58528.1"/>
    </source>
</evidence>
<organism evidence="4">
    <name type="scientific">uncultured Acidobacteriota bacterium</name>
    <dbReference type="NCBI Taxonomy" id="171953"/>
    <lineage>
        <taxon>Bacteria</taxon>
        <taxon>Pseudomonadati</taxon>
        <taxon>Acidobacteriota</taxon>
        <taxon>environmental samples</taxon>
    </lineage>
</organism>
<dbReference type="PANTHER" id="PTHR43584">
    <property type="entry name" value="NUCLEOTIDYL TRANSFERASE"/>
    <property type="match status" value="1"/>
</dbReference>
<evidence type="ECO:0000256" key="2">
    <source>
        <dbReference type="ARBA" id="ARBA00022695"/>
    </source>
</evidence>
<protein>
    <submittedName>
        <fullName evidence="4">Putative nucleotidyl transferase</fullName>
    </submittedName>
</protein>
<dbReference type="InterPro" id="IPR050065">
    <property type="entry name" value="GlmU-like"/>
</dbReference>
<accession>Q7X336</accession>
<dbReference type="EMBL" id="AY281354">
    <property type="protein sequence ID" value="AAP58528.1"/>
    <property type="molecule type" value="Genomic_DNA"/>
</dbReference>
<reference evidence="4" key="1">
    <citation type="journal article" date="2003" name="Mol. Microbiol.">
        <title>Acidobacteria form a coherent but highly diverse group within the bacterial domain: evidence from environmental genomics.</title>
        <authorList>
            <person name="Quaiser A."/>
            <person name="Ochsenreiter T."/>
            <person name="Lanz C."/>
            <person name="Schuster S.C."/>
            <person name="Treusch A.H."/>
            <person name="Eck J."/>
            <person name="Schleper C."/>
        </authorList>
    </citation>
    <scope>NUCLEOTIDE SEQUENCE</scope>
</reference>
<dbReference type="GO" id="GO:0016779">
    <property type="term" value="F:nucleotidyltransferase activity"/>
    <property type="evidence" value="ECO:0007669"/>
    <property type="project" value="UniProtKB-KW"/>
</dbReference>
<feature type="domain" description="Nucleotidyl transferase" evidence="3">
    <location>
        <begin position="7"/>
        <end position="134"/>
    </location>
</feature>
<dbReference type="PANTHER" id="PTHR43584:SF8">
    <property type="entry name" value="N-ACETYLMURAMATE ALPHA-1-PHOSPHATE URIDYLYLTRANSFERASE"/>
    <property type="match status" value="1"/>
</dbReference>
<dbReference type="Gene3D" id="3.90.550.10">
    <property type="entry name" value="Spore Coat Polysaccharide Biosynthesis Protein SpsA, Chain A"/>
    <property type="match status" value="1"/>
</dbReference>
<sequence>MTLPVAILAGGLATRMRPVTRRLPKSLIDVGGQPFAVRQVELLREHDVTDITFLVGHLGEMVAEALGDGSRWGVRLHYAFDGPSPLGTGGAVRRALPGLGDPFLLLYGDSYLECDYAAVAGALAAGGTEGLMTVYRNDGRLDRSNVLYDSGRILAYDKAQPTPAMRHIDYGLGAFRHSAFAAAAGDAAFDLVSVYQALLARDSLAGFEATHRFYEIGSIAGLEETRAHLATKASSLP</sequence>